<evidence type="ECO:0000313" key="2">
    <source>
        <dbReference type="Proteomes" id="UP001295794"/>
    </source>
</evidence>
<name>A0AAD2HUE4_9AGAR</name>
<dbReference type="Proteomes" id="UP001295794">
    <property type="component" value="Unassembled WGS sequence"/>
</dbReference>
<reference evidence="1" key="1">
    <citation type="submission" date="2023-11" db="EMBL/GenBank/DDBJ databases">
        <authorList>
            <person name="De Vega J J."/>
            <person name="De Vega J J."/>
        </authorList>
    </citation>
    <scope>NUCLEOTIDE SEQUENCE</scope>
</reference>
<organism evidence="1 2">
    <name type="scientific">Mycena citricolor</name>
    <dbReference type="NCBI Taxonomy" id="2018698"/>
    <lineage>
        <taxon>Eukaryota</taxon>
        <taxon>Fungi</taxon>
        <taxon>Dikarya</taxon>
        <taxon>Basidiomycota</taxon>
        <taxon>Agaricomycotina</taxon>
        <taxon>Agaricomycetes</taxon>
        <taxon>Agaricomycetidae</taxon>
        <taxon>Agaricales</taxon>
        <taxon>Marasmiineae</taxon>
        <taxon>Mycenaceae</taxon>
        <taxon>Mycena</taxon>
    </lineage>
</organism>
<dbReference type="AlphaFoldDB" id="A0AAD2HUE4"/>
<evidence type="ECO:0000313" key="1">
    <source>
        <dbReference type="EMBL" id="CAK5282037.1"/>
    </source>
</evidence>
<comment type="caution">
    <text evidence="1">The sequence shown here is derived from an EMBL/GenBank/DDBJ whole genome shotgun (WGS) entry which is preliminary data.</text>
</comment>
<gene>
    <name evidence="1" type="ORF">MYCIT1_LOCUS33480</name>
</gene>
<sequence length="112" mass="12548">MSSGTNGWVPVTAKYGEHPIRGWTVIRCAQKTEYAALCHFDWFPSAALKSACRTSKCGRSARLAWELYPDIRMCRISYCFSSCSVPHRQSKSSKIHNASALAFSRRSIRNSG</sequence>
<accession>A0AAD2HUE4</accession>
<proteinExistence type="predicted"/>
<dbReference type="EMBL" id="CAVNYO010000446">
    <property type="protein sequence ID" value="CAK5282037.1"/>
    <property type="molecule type" value="Genomic_DNA"/>
</dbReference>
<protein>
    <submittedName>
        <fullName evidence="1">Uncharacterized protein</fullName>
    </submittedName>
</protein>
<keyword evidence="2" id="KW-1185">Reference proteome</keyword>